<protein>
    <recommendedName>
        <fullName evidence="2">C2H2-type domain-containing protein</fullName>
    </recommendedName>
</protein>
<dbReference type="Proteomes" id="UP001159363">
    <property type="component" value="Chromosome 10"/>
</dbReference>
<evidence type="ECO:0000256" key="1">
    <source>
        <dbReference type="PROSITE-ProRule" id="PRU00042"/>
    </source>
</evidence>
<reference evidence="3 4" key="1">
    <citation type="submission" date="2023-02" db="EMBL/GenBank/DDBJ databases">
        <title>LHISI_Scaffold_Assembly.</title>
        <authorList>
            <person name="Stuart O.P."/>
            <person name="Cleave R."/>
            <person name="Magrath M.J.L."/>
            <person name="Mikheyev A.S."/>
        </authorList>
    </citation>
    <scope>NUCLEOTIDE SEQUENCE [LARGE SCALE GENOMIC DNA]</scope>
    <source>
        <strain evidence="3">Daus_M_001</strain>
        <tissue evidence="3">Leg muscle</tissue>
    </source>
</reference>
<keyword evidence="1" id="KW-0862">Zinc</keyword>
<evidence type="ECO:0000313" key="3">
    <source>
        <dbReference type="EMBL" id="KAJ8872504.1"/>
    </source>
</evidence>
<name>A0ABQ9GKH2_9NEOP</name>
<dbReference type="InterPro" id="IPR013087">
    <property type="entry name" value="Znf_C2H2_type"/>
</dbReference>
<proteinExistence type="predicted"/>
<keyword evidence="1" id="KW-0863">Zinc-finger</keyword>
<gene>
    <name evidence="3" type="ORF">PR048_026110</name>
</gene>
<dbReference type="EMBL" id="JARBHB010000011">
    <property type="protein sequence ID" value="KAJ8872504.1"/>
    <property type="molecule type" value="Genomic_DNA"/>
</dbReference>
<comment type="caution">
    <text evidence="3">The sequence shown here is derived from an EMBL/GenBank/DDBJ whole genome shotgun (WGS) entry which is preliminary data.</text>
</comment>
<sequence length="638" mass="71230">MVRLLISYLCEPGSIPGGVALEFFCTWESCRTIPLVGGLSRGSPVFPRPFIPVPLISLHPHRLSRPRLPQQSDSTFCLPQSFIFYGPWPEGGFIFWSPRRLIPAKESRLLDMNKSSSSVRRMEAGADNIGLTRKFDSVTEALGFYVPQLNRMAKDDGAARLQQAVDYLLPAEGIVSVSFTSKCYSASAMSSDTPELMVAMTVPSTSSDGLSTVTPLPSVMGMVSMLQSTSSNGPPIEVLKSMTSSGFRCCYCDSSFSKTCNARQHERTVCTKSPFRAMNHYDDDHMQIMQGDTMNEHSEICKDSSTGSQQVISPIPPYIEAGSEDSIDEDSTHVTNEVASRNDVYNEYIFSKDPNELVDRLRYCLLLKHREYSTIKEMTKEHIPFGQLFMRSGSFVEAVGNYKLLLFSAGPTHVQCVAFPRSTKYSTVSRYAILGARYSCAVSVMVRTENSEDQLAVNSEVFPGQRNARPTVSFPPRLARAVLGEGVEVELLFTGPGNIHHDSRNYSRYDKCLTSEQMGARRCDVFELHHRGSKLDPRSDLRSIQKTVAPLEFRSGLEIDMKFISNRRNWRLEISIRDQQPSSTNFRPKQEYNNGSNVATLVPVSTKEVQLIITVRGNSSILSGRLSVFVKENSGREY</sequence>
<accession>A0ABQ9GKH2</accession>
<feature type="domain" description="C2H2-type" evidence="2">
    <location>
        <begin position="247"/>
        <end position="274"/>
    </location>
</feature>
<evidence type="ECO:0000313" key="4">
    <source>
        <dbReference type="Proteomes" id="UP001159363"/>
    </source>
</evidence>
<organism evidence="3 4">
    <name type="scientific">Dryococelus australis</name>
    <dbReference type="NCBI Taxonomy" id="614101"/>
    <lineage>
        <taxon>Eukaryota</taxon>
        <taxon>Metazoa</taxon>
        <taxon>Ecdysozoa</taxon>
        <taxon>Arthropoda</taxon>
        <taxon>Hexapoda</taxon>
        <taxon>Insecta</taxon>
        <taxon>Pterygota</taxon>
        <taxon>Neoptera</taxon>
        <taxon>Polyneoptera</taxon>
        <taxon>Phasmatodea</taxon>
        <taxon>Verophasmatodea</taxon>
        <taxon>Anareolatae</taxon>
        <taxon>Phasmatidae</taxon>
        <taxon>Eurycanthinae</taxon>
        <taxon>Dryococelus</taxon>
    </lineage>
</organism>
<keyword evidence="4" id="KW-1185">Reference proteome</keyword>
<dbReference type="PROSITE" id="PS50157">
    <property type="entry name" value="ZINC_FINGER_C2H2_2"/>
    <property type="match status" value="1"/>
</dbReference>
<evidence type="ECO:0000259" key="2">
    <source>
        <dbReference type="PROSITE" id="PS50157"/>
    </source>
</evidence>
<keyword evidence="1" id="KW-0479">Metal-binding</keyword>